<dbReference type="Pfam" id="PF08220">
    <property type="entry name" value="HTH_DeoR"/>
    <property type="match status" value="1"/>
</dbReference>
<keyword evidence="6" id="KW-1185">Reference proteome</keyword>
<dbReference type="Gene3D" id="3.30.565.60">
    <property type="match status" value="1"/>
</dbReference>
<evidence type="ECO:0000259" key="4">
    <source>
        <dbReference type="Pfam" id="PF08220"/>
    </source>
</evidence>
<dbReference type="PANTHER" id="PTHR30595:SF6">
    <property type="entry name" value="SCHLAFEN ALBA-2 DOMAIN-CONTAINING PROTEIN"/>
    <property type="match status" value="1"/>
</dbReference>
<feature type="domain" description="Schlafen AlbA-2" evidence="3">
    <location>
        <begin position="2"/>
        <end position="121"/>
    </location>
</feature>
<evidence type="ECO:0000256" key="2">
    <source>
        <dbReference type="ARBA" id="ARBA00023163"/>
    </source>
</evidence>
<dbReference type="PANTHER" id="PTHR30595">
    <property type="entry name" value="GLPR-RELATED TRANSCRIPTIONAL REPRESSOR"/>
    <property type="match status" value="1"/>
</dbReference>
<dbReference type="Proteomes" id="UP000290815">
    <property type="component" value="Chromosome"/>
</dbReference>
<protein>
    <submittedName>
        <fullName evidence="5">Divergent AAA domain</fullName>
    </submittedName>
</protein>
<evidence type="ECO:0000313" key="5">
    <source>
        <dbReference type="EMBL" id="VEU71183.1"/>
    </source>
</evidence>
<gene>
    <name evidence="5" type="ORF">NCTC10194_00713</name>
</gene>
<organism evidence="5 6">
    <name type="scientific">Mycoplasmopsis glycophila</name>
    <dbReference type="NCBI Taxonomy" id="171285"/>
    <lineage>
        <taxon>Bacteria</taxon>
        <taxon>Bacillati</taxon>
        <taxon>Mycoplasmatota</taxon>
        <taxon>Mycoplasmoidales</taxon>
        <taxon>Metamycoplasmataceae</taxon>
        <taxon>Mycoplasmopsis</taxon>
    </lineage>
</organism>
<keyword evidence="2" id="KW-0804">Transcription</keyword>
<dbReference type="InterPro" id="IPR001034">
    <property type="entry name" value="DeoR_HTH"/>
</dbReference>
<dbReference type="Gene3D" id="3.30.950.30">
    <property type="entry name" value="Schlafen, AAA domain"/>
    <property type="match status" value="1"/>
</dbReference>
<dbReference type="SUPFAM" id="SSF46785">
    <property type="entry name" value="Winged helix' DNA-binding domain"/>
    <property type="match status" value="1"/>
</dbReference>
<dbReference type="RefSeq" id="WP_027333891.1">
    <property type="nucleotide sequence ID" value="NZ_LR215024.1"/>
</dbReference>
<dbReference type="InterPro" id="IPR007421">
    <property type="entry name" value="Schlafen_AlbA_2_dom"/>
</dbReference>
<dbReference type="AlphaFoldDB" id="A0A449AWU2"/>
<dbReference type="InterPro" id="IPR038461">
    <property type="entry name" value="Schlafen_AlbA_2_dom_sf"/>
</dbReference>
<dbReference type="KEGG" id="mgly:NCTC10194_00713"/>
<keyword evidence="1" id="KW-0805">Transcription regulation</keyword>
<name>A0A449AWU2_9BACT</name>
<proteinExistence type="predicted"/>
<evidence type="ECO:0000256" key="1">
    <source>
        <dbReference type="ARBA" id="ARBA00023015"/>
    </source>
</evidence>
<dbReference type="InterPro" id="IPR038475">
    <property type="entry name" value="RecG_C_sf"/>
</dbReference>
<dbReference type="InterPro" id="IPR036390">
    <property type="entry name" value="WH_DNA-bd_sf"/>
</dbReference>
<dbReference type="Pfam" id="PF13749">
    <property type="entry name" value="HATPase_c_4"/>
    <property type="match status" value="1"/>
</dbReference>
<evidence type="ECO:0000313" key="6">
    <source>
        <dbReference type="Proteomes" id="UP000290815"/>
    </source>
</evidence>
<reference evidence="5 6" key="1">
    <citation type="submission" date="2019-01" db="EMBL/GenBank/DDBJ databases">
        <authorList>
            <consortium name="Pathogen Informatics"/>
        </authorList>
    </citation>
    <scope>NUCLEOTIDE SEQUENCE [LARGE SCALE GENOMIC DNA]</scope>
    <source>
        <strain evidence="5 6">NCTC10194</strain>
    </source>
</reference>
<dbReference type="InterPro" id="IPR036388">
    <property type="entry name" value="WH-like_DNA-bd_sf"/>
</dbReference>
<dbReference type="EMBL" id="LR215024">
    <property type="protein sequence ID" value="VEU71183.1"/>
    <property type="molecule type" value="Genomic_DNA"/>
</dbReference>
<feature type="domain" description="HTH deoR-type" evidence="4">
    <location>
        <begin position="382"/>
        <end position="428"/>
    </location>
</feature>
<dbReference type="Pfam" id="PF04326">
    <property type="entry name" value="SLFN_AlbA_2"/>
    <property type="match status" value="1"/>
</dbReference>
<evidence type="ECO:0000259" key="3">
    <source>
        <dbReference type="Pfam" id="PF04326"/>
    </source>
</evidence>
<dbReference type="GO" id="GO:0003700">
    <property type="term" value="F:DNA-binding transcription factor activity"/>
    <property type="evidence" value="ECO:0007669"/>
    <property type="project" value="InterPro"/>
</dbReference>
<dbReference type="Gene3D" id="1.10.10.10">
    <property type="entry name" value="Winged helix-like DNA-binding domain superfamily/Winged helix DNA-binding domain"/>
    <property type="match status" value="1"/>
</dbReference>
<accession>A0A449AWU2</accession>
<sequence length="445" mass="51750">MEKKNIEYKIDIPEKSSQLKAEIVSFLNTEGGEIYLGMSDKGEADEDKIKEKKKIWEETISNWIVNAFNTNISELVEVFPDEIPFKIKISKGLNKPYYYKDGEGFNYKGIFVRVGSTKRRATQEEIKRMLNNFKTQSYESITISKKDLTFDYLEKKFKEKNIKFDKRALSLIDKNNNYNNAALLLSDQNNTITKFAIFKGVDIDEFLDKKEFSGSIVKQMDDVLYFSNLLNKNNITISGKPAREEKHDIPKRALREAIANSFCHRDYSLSGDIKVEFFKDRVQIFSPGDTPEGLTLEEMKKGFIAKRNEIIVKVLDKLGLIENYASGVRRIFQDYENFEKSPEYYISNNGVLVTLYNRNYNSNAKDVEDIIKNIIETRLTERQTKILNLIHENPKISINQIKNILNTSYSTIKREISQLKQKNKIIRVGDLKNGYWKLLEDAENE</sequence>